<dbReference type="EMBL" id="JBAMIC010000008">
    <property type="protein sequence ID" value="KAK7104762.1"/>
    <property type="molecule type" value="Genomic_DNA"/>
</dbReference>
<accession>A0AAN9GDX4</accession>
<feature type="transmembrane region" description="Helical" evidence="2">
    <location>
        <begin position="14"/>
        <end position="35"/>
    </location>
</feature>
<keyword evidence="2" id="KW-0472">Membrane</keyword>
<name>A0AAN9GDX4_9CAEN</name>
<reference evidence="3 4" key="1">
    <citation type="submission" date="2024-02" db="EMBL/GenBank/DDBJ databases">
        <title>Chromosome-scale genome assembly of the rough periwinkle Littorina saxatilis.</title>
        <authorList>
            <person name="De Jode A."/>
            <person name="Faria R."/>
            <person name="Formenti G."/>
            <person name="Sims Y."/>
            <person name="Smith T.P."/>
            <person name="Tracey A."/>
            <person name="Wood J.M.D."/>
            <person name="Zagrodzka Z.B."/>
            <person name="Johannesson K."/>
            <person name="Butlin R.K."/>
            <person name="Leder E.H."/>
        </authorList>
    </citation>
    <scope>NUCLEOTIDE SEQUENCE [LARGE SCALE GENOMIC DNA]</scope>
    <source>
        <strain evidence="3">Snail1</strain>
        <tissue evidence="3">Muscle</tissue>
    </source>
</reference>
<evidence type="ECO:0000313" key="4">
    <source>
        <dbReference type="Proteomes" id="UP001374579"/>
    </source>
</evidence>
<keyword evidence="2" id="KW-1133">Transmembrane helix</keyword>
<dbReference type="AlphaFoldDB" id="A0AAN9GDX4"/>
<keyword evidence="2" id="KW-0812">Transmembrane</keyword>
<gene>
    <name evidence="3" type="ORF">V1264_019426</name>
</gene>
<proteinExistence type="predicted"/>
<keyword evidence="4" id="KW-1185">Reference proteome</keyword>
<feature type="region of interest" description="Disordered" evidence="1">
    <location>
        <begin position="77"/>
        <end position="104"/>
    </location>
</feature>
<sequence>MDVKGGVVTKQHRIIGYIVLAYAIVIYLISAVKAIRDRRMIKARIAAKQSGKGGEKTNSGKRGLAIFVELAKKERIKNQPPDGSLGNTHNAKDDPQPQLGPKASMSFEMHTPVRLYSTSVDLYNRDSKMKTGIGVVD</sequence>
<organism evidence="3 4">
    <name type="scientific">Littorina saxatilis</name>
    <dbReference type="NCBI Taxonomy" id="31220"/>
    <lineage>
        <taxon>Eukaryota</taxon>
        <taxon>Metazoa</taxon>
        <taxon>Spiralia</taxon>
        <taxon>Lophotrochozoa</taxon>
        <taxon>Mollusca</taxon>
        <taxon>Gastropoda</taxon>
        <taxon>Caenogastropoda</taxon>
        <taxon>Littorinimorpha</taxon>
        <taxon>Littorinoidea</taxon>
        <taxon>Littorinidae</taxon>
        <taxon>Littorina</taxon>
    </lineage>
</organism>
<evidence type="ECO:0000256" key="2">
    <source>
        <dbReference type="SAM" id="Phobius"/>
    </source>
</evidence>
<dbReference type="Proteomes" id="UP001374579">
    <property type="component" value="Unassembled WGS sequence"/>
</dbReference>
<evidence type="ECO:0000256" key="1">
    <source>
        <dbReference type="SAM" id="MobiDB-lite"/>
    </source>
</evidence>
<evidence type="ECO:0000313" key="3">
    <source>
        <dbReference type="EMBL" id="KAK7104762.1"/>
    </source>
</evidence>
<comment type="caution">
    <text evidence="3">The sequence shown here is derived from an EMBL/GenBank/DDBJ whole genome shotgun (WGS) entry which is preliminary data.</text>
</comment>
<protein>
    <submittedName>
        <fullName evidence="3">Uncharacterized protein</fullName>
    </submittedName>
</protein>